<name>A0ABM7EEU9_PSEPU</name>
<evidence type="ECO:0000313" key="2">
    <source>
        <dbReference type="Proteomes" id="UP000016702"/>
    </source>
</evidence>
<reference evidence="1 2" key="1">
    <citation type="journal article" date="2014" name="Genome Announc.">
        <title>The Complete Genome Sequence of Pseudomonas putida NBRC 14164T Confirms High Intraspecies Variation.</title>
        <authorList>
            <person name="Ohji S."/>
            <person name="Yamazoe A."/>
            <person name="Hosoyama A."/>
            <person name="Tsuchikane K."/>
            <person name="Ezaki T."/>
            <person name="Fujita N."/>
        </authorList>
    </citation>
    <scope>NUCLEOTIDE SEQUENCE [LARGE SCALE GENOMIC DNA]</scope>
    <source>
        <strain evidence="1 2">NBRC 14164</strain>
    </source>
</reference>
<gene>
    <name evidence="1" type="ORF">PP4_24650</name>
</gene>
<accession>A0ABM7EEU9</accession>
<organism evidence="1 2">
    <name type="scientific">Pseudomonas putida NBRC 14164</name>
    <dbReference type="NCBI Taxonomy" id="1211579"/>
    <lineage>
        <taxon>Bacteria</taxon>
        <taxon>Pseudomonadati</taxon>
        <taxon>Pseudomonadota</taxon>
        <taxon>Gammaproteobacteria</taxon>
        <taxon>Pseudomonadales</taxon>
        <taxon>Pseudomonadaceae</taxon>
        <taxon>Pseudomonas</taxon>
    </lineage>
</organism>
<dbReference type="EMBL" id="AP013070">
    <property type="protein sequence ID" value="BAN54318.1"/>
    <property type="molecule type" value="Genomic_DNA"/>
</dbReference>
<proteinExistence type="predicted"/>
<sequence length="105" mass="12153">MMAIEHRCTALWLTASRKCHYGRVRDGHLAELASGKKFEPIHVMKHFSPPVELMRQVARQLEWELSGMGADRYLKNLLRRAVRRLPGALPGAREEDEGWRYDIAL</sequence>
<protein>
    <submittedName>
        <fullName evidence="1">Uncharacterized protein</fullName>
    </submittedName>
</protein>
<keyword evidence="2" id="KW-1185">Reference proteome</keyword>
<dbReference type="Proteomes" id="UP000016702">
    <property type="component" value="Chromosome"/>
</dbReference>
<evidence type="ECO:0000313" key="1">
    <source>
        <dbReference type="EMBL" id="BAN54318.1"/>
    </source>
</evidence>